<dbReference type="SMART" id="SM00283">
    <property type="entry name" value="MA"/>
    <property type="match status" value="1"/>
</dbReference>
<dbReference type="PANTHER" id="PTHR43531:SF14">
    <property type="entry name" value="METHYL-ACCEPTING CHEMOTAXIS PROTEIN I-RELATED"/>
    <property type="match status" value="1"/>
</dbReference>
<dbReference type="PROSITE" id="PS50192">
    <property type="entry name" value="T_SNARE"/>
    <property type="match status" value="1"/>
</dbReference>
<dbReference type="PRINTS" id="PR00260">
    <property type="entry name" value="CHEMTRNSDUCR"/>
</dbReference>
<name>A0ABM7MVZ1_ERWRD</name>
<evidence type="ECO:0000259" key="8">
    <source>
        <dbReference type="PROSITE" id="PS50192"/>
    </source>
</evidence>
<dbReference type="InterPro" id="IPR004090">
    <property type="entry name" value="Chemotax_Me-accpt_rcpt"/>
</dbReference>
<proteinExistence type="inferred from homology"/>
<dbReference type="SUPFAM" id="SSF58104">
    <property type="entry name" value="Methyl-accepting chemotaxis protein (MCP) signaling domain"/>
    <property type="match status" value="1"/>
</dbReference>
<keyword evidence="3 5" id="KW-0807">Transducer</keyword>
<comment type="similarity">
    <text evidence="4">Belongs to the methyl-accepting chemotaxis (MCP) protein family.</text>
</comment>
<evidence type="ECO:0000256" key="1">
    <source>
        <dbReference type="ARBA" id="ARBA00022481"/>
    </source>
</evidence>
<evidence type="ECO:0000256" key="5">
    <source>
        <dbReference type="PROSITE-ProRule" id="PRU00284"/>
    </source>
</evidence>
<dbReference type="RefSeq" id="WP_212813715.1">
    <property type="nucleotide sequence ID" value="NZ_AP024329.1"/>
</dbReference>
<feature type="domain" description="Methyl-accepting transducer" evidence="7">
    <location>
        <begin position="238"/>
        <end position="460"/>
    </location>
</feature>
<feature type="domain" description="T-SNARE coiled-coil homology" evidence="8">
    <location>
        <begin position="397"/>
        <end position="459"/>
    </location>
</feature>
<keyword evidence="2" id="KW-0145">Chemotaxis</keyword>
<dbReference type="Gene3D" id="1.10.287.950">
    <property type="entry name" value="Methyl-accepting chemotaxis protein"/>
    <property type="match status" value="1"/>
</dbReference>
<evidence type="ECO:0000256" key="4">
    <source>
        <dbReference type="ARBA" id="ARBA00029447"/>
    </source>
</evidence>
<feature type="transmembrane region" description="Helical" evidence="6">
    <location>
        <begin position="160"/>
        <end position="177"/>
    </location>
</feature>
<dbReference type="InterPro" id="IPR000727">
    <property type="entry name" value="T_SNARE_dom"/>
</dbReference>
<feature type="transmembrane region" description="Helical" evidence="6">
    <location>
        <begin position="79"/>
        <end position="97"/>
    </location>
</feature>
<evidence type="ECO:0000259" key="7">
    <source>
        <dbReference type="PROSITE" id="PS50111"/>
    </source>
</evidence>
<keyword evidence="10" id="KW-1185">Reference proteome</keyword>
<dbReference type="Proteomes" id="UP000677515">
    <property type="component" value="Chromosome"/>
</dbReference>
<organism evidence="9 10">
    <name type="scientific">Erwinia rhapontici</name>
    <name type="common">Pectobacterium rhapontici</name>
    <dbReference type="NCBI Taxonomy" id="55212"/>
    <lineage>
        <taxon>Bacteria</taxon>
        <taxon>Pseudomonadati</taxon>
        <taxon>Pseudomonadota</taxon>
        <taxon>Gammaproteobacteria</taxon>
        <taxon>Enterobacterales</taxon>
        <taxon>Erwiniaceae</taxon>
        <taxon>Erwinia</taxon>
    </lineage>
</organism>
<feature type="transmembrane region" description="Helical" evidence="6">
    <location>
        <begin position="53"/>
        <end position="72"/>
    </location>
</feature>
<feature type="transmembrane region" description="Helical" evidence="6">
    <location>
        <begin position="28"/>
        <end position="47"/>
    </location>
</feature>
<protein>
    <submittedName>
        <fullName evidence="9">Methyl-accepting chemotaxis protein</fullName>
    </submittedName>
</protein>
<reference evidence="9 10" key="1">
    <citation type="submission" date="2021-01" db="EMBL/GenBank/DDBJ databases">
        <title>Complete genome sequence of Erwinia rhapontici MAFF 311153.</title>
        <authorList>
            <person name="Morohoshi T."/>
            <person name="Someya N."/>
        </authorList>
    </citation>
    <scope>NUCLEOTIDE SEQUENCE [LARGE SCALE GENOMIC DNA]</scope>
    <source>
        <strain evidence="9 10">MAFF 311153</strain>
    </source>
</reference>
<keyword evidence="6" id="KW-0472">Membrane</keyword>
<gene>
    <name evidence="9" type="ORF">ERHA53_07410</name>
</gene>
<evidence type="ECO:0000256" key="2">
    <source>
        <dbReference type="ARBA" id="ARBA00022500"/>
    </source>
</evidence>
<evidence type="ECO:0000256" key="6">
    <source>
        <dbReference type="SAM" id="Phobius"/>
    </source>
</evidence>
<keyword evidence="6" id="KW-1133">Transmembrane helix</keyword>
<accession>A0ABM7MVZ1</accession>
<sequence length="483" mass="52584">MVDTSLPPAIGGSSEMVSLVKIWQQADFLMLFLSWGMWAIACLIGWMMDSFMLALGVGWALAIVATLVRYVWPGRLITRLWFAFTLIAFSALLIQLGQGEVEYHFSIFVLLSALLAYRDFRPLLMGAATAAVHHALFNYFQENDLYGIVCFTHPGFHMVVFHAIFVVAQTAILIFIAHRMAADARAACEVAELAAWINREPGRLTLGQGSNESKTPFARTFSSTLGTMRGTLNQVSEGVSTLLEESDSILQRNAALSQRTDEQANALAVAATAMEQMSEAATLTSEKAHAAQQLAQGANRVAKRGGENIASAVNSMTQIEQESQRINVILELIDGIAFQTNILSLNASVEAANAGQHGQGFAVVAAEVRILAGRCENAAKDIRQLISTSVERTHSGTEQVAEAGKTMQEIIQTINGLNDLVKELADMNDQQLTSITQMKDSVESIDSSVQHNLKHVAETLEVAQLQQRQAEAVQQAIAVFRFA</sequence>
<evidence type="ECO:0000313" key="10">
    <source>
        <dbReference type="Proteomes" id="UP000677515"/>
    </source>
</evidence>
<dbReference type="EMBL" id="AP024329">
    <property type="protein sequence ID" value="BCQ33398.1"/>
    <property type="molecule type" value="Genomic_DNA"/>
</dbReference>
<keyword evidence="1" id="KW-0488">Methylation</keyword>
<dbReference type="PANTHER" id="PTHR43531">
    <property type="entry name" value="PROTEIN ICFG"/>
    <property type="match status" value="1"/>
</dbReference>
<evidence type="ECO:0000256" key="3">
    <source>
        <dbReference type="ARBA" id="ARBA00023224"/>
    </source>
</evidence>
<dbReference type="PROSITE" id="PS50111">
    <property type="entry name" value="CHEMOTAXIS_TRANSDUC_2"/>
    <property type="match status" value="1"/>
</dbReference>
<dbReference type="InterPro" id="IPR051310">
    <property type="entry name" value="MCP_chemotaxis"/>
</dbReference>
<dbReference type="InterPro" id="IPR004089">
    <property type="entry name" value="MCPsignal_dom"/>
</dbReference>
<evidence type="ECO:0000313" key="9">
    <source>
        <dbReference type="EMBL" id="BCQ33398.1"/>
    </source>
</evidence>
<dbReference type="Pfam" id="PF00015">
    <property type="entry name" value="MCPsignal"/>
    <property type="match status" value="1"/>
</dbReference>
<keyword evidence="6" id="KW-0812">Transmembrane</keyword>